<evidence type="ECO:0000313" key="5">
    <source>
        <dbReference type="Proteomes" id="UP000289738"/>
    </source>
</evidence>
<organism evidence="4 5">
    <name type="scientific">Arachis hypogaea</name>
    <name type="common">Peanut</name>
    <dbReference type="NCBI Taxonomy" id="3818"/>
    <lineage>
        <taxon>Eukaryota</taxon>
        <taxon>Viridiplantae</taxon>
        <taxon>Streptophyta</taxon>
        <taxon>Embryophyta</taxon>
        <taxon>Tracheophyta</taxon>
        <taxon>Spermatophyta</taxon>
        <taxon>Magnoliopsida</taxon>
        <taxon>eudicotyledons</taxon>
        <taxon>Gunneridae</taxon>
        <taxon>Pentapetalae</taxon>
        <taxon>rosids</taxon>
        <taxon>fabids</taxon>
        <taxon>Fabales</taxon>
        <taxon>Fabaceae</taxon>
        <taxon>Papilionoideae</taxon>
        <taxon>50 kb inversion clade</taxon>
        <taxon>dalbergioids sensu lato</taxon>
        <taxon>Dalbergieae</taxon>
        <taxon>Pterocarpus clade</taxon>
        <taxon>Arachis</taxon>
    </lineage>
</organism>
<dbReference type="SUPFAM" id="SSF55753">
    <property type="entry name" value="Actin depolymerizing proteins"/>
    <property type="match status" value="1"/>
</dbReference>
<dbReference type="GO" id="GO:0051015">
    <property type="term" value="F:actin filament binding"/>
    <property type="evidence" value="ECO:0007669"/>
    <property type="project" value="InterPro"/>
</dbReference>
<feature type="region of interest" description="Disordered" evidence="2">
    <location>
        <begin position="334"/>
        <end position="385"/>
    </location>
</feature>
<feature type="domain" description="Helicase ATP-binding" evidence="3">
    <location>
        <begin position="1"/>
        <end position="137"/>
    </location>
</feature>
<dbReference type="InterPro" id="IPR029006">
    <property type="entry name" value="ADF-H/Gelsolin-like_dom_sf"/>
</dbReference>
<dbReference type="PANTHER" id="PTHR11977:SF51">
    <property type="entry name" value="PROTEIN FLIGHTLESS-1 HOMOLOG"/>
    <property type="match status" value="1"/>
</dbReference>
<sequence length="385" mass="42832">MHEHSEKFKGLINDAIDKSAEIVARGSFGPIGGDANTEVLRKMGKHTGISSECAVPTDSRDSILIQKQKSINAQVVIGTPGTIKKWISFKKLNLTRLTILVFDEADQMHAEVLLLSATFNDIVKNFVERTYKVHCPDELSKIEIYQFNGANSIKIYGYDVFILDSQNKIYQFNRANSNIQERAKALEVIQYLKKKYHEGKCNVAIVDDGKLDTESDSDEFWVLFGGFAPIGKKVVSDEDIIPETTPAQLFRFYQQMLVLGIHKGILIRTKYLDCGTEVSIWVGRVTQVEEQKAVNEIQPKVGSPNKRVQVQSQDRLNGLNQGGPRQRAEALAALNSAFKSSSGTKSSSPKTTGRSQGSPAPLPPSMSSDEDYDDDEDEDDTEDYS</sequence>
<gene>
    <name evidence="4" type="ORF">Ahy_B01g054831</name>
</gene>
<dbReference type="EMBL" id="SDMP01000011">
    <property type="protein sequence ID" value="RYR30047.1"/>
    <property type="molecule type" value="Genomic_DNA"/>
</dbReference>
<dbReference type="InterPro" id="IPR007123">
    <property type="entry name" value="Gelsolin-like_dom"/>
</dbReference>
<dbReference type="PROSITE" id="PS51192">
    <property type="entry name" value="HELICASE_ATP_BIND_1"/>
    <property type="match status" value="1"/>
</dbReference>
<dbReference type="SMART" id="SM00262">
    <property type="entry name" value="GEL"/>
    <property type="match status" value="1"/>
</dbReference>
<evidence type="ECO:0000313" key="4">
    <source>
        <dbReference type="EMBL" id="RYR30047.1"/>
    </source>
</evidence>
<protein>
    <recommendedName>
        <fullName evidence="3">Helicase ATP-binding domain-containing protein</fullName>
    </recommendedName>
</protein>
<dbReference type="InterPro" id="IPR011545">
    <property type="entry name" value="DEAD/DEAH_box_helicase_dom"/>
</dbReference>
<dbReference type="Proteomes" id="UP000289738">
    <property type="component" value="Chromosome B01"/>
</dbReference>
<dbReference type="InterPro" id="IPR014001">
    <property type="entry name" value="Helicase_ATP-bd"/>
</dbReference>
<dbReference type="InterPro" id="IPR007122">
    <property type="entry name" value="Villin/Gelsolin"/>
</dbReference>
<accession>A0A445AUG0</accession>
<feature type="compositionally biased region" description="Acidic residues" evidence="2">
    <location>
        <begin position="368"/>
        <end position="385"/>
    </location>
</feature>
<keyword evidence="1" id="KW-0677">Repeat</keyword>
<dbReference type="STRING" id="3818.A0A445AUG0"/>
<dbReference type="Pfam" id="PF00626">
    <property type="entry name" value="Gelsolin"/>
    <property type="match status" value="1"/>
</dbReference>
<evidence type="ECO:0000256" key="2">
    <source>
        <dbReference type="SAM" id="MobiDB-lite"/>
    </source>
</evidence>
<dbReference type="GO" id="GO:0003676">
    <property type="term" value="F:nucleic acid binding"/>
    <property type="evidence" value="ECO:0007669"/>
    <property type="project" value="InterPro"/>
</dbReference>
<dbReference type="Gene3D" id="3.40.20.10">
    <property type="entry name" value="Severin"/>
    <property type="match status" value="1"/>
</dbReference>
<dbReference type="SUPFAM" id="SSF52540">
    <property type="entry name" value="P-loop containing nucleoside triphosphate hydrolases"/>
    <property type="match status" value="1"/>
</dbReference>
<name>A0A445AUG0_ARAHY</name>
<dbReference type="AlphaFoldDB" id="A0A445AUG0"/>
<feature type="compositionally biased region" description="Low complexity" evidence="2">
    <location>
        <begin position="339"/>
        <end position="355"/>
    </location>
</feature>
<proteinExistence type="predicted"/>
<dbReference type="Pfam" id="PF00270">
    <property type="entry name" value="DEAD"/>
    <property type="match status" value="1"/>
</dbReference>
<dbReference type="GO" id="GO:0051014">
    <property type="term" value="P:actin filament severing"/>
    <property type="evidence" value="ECO:0007669"/>
    <property type="project" value="TreeGrafter"/>
</dbReference>
<dbReference type="GO" id="GO:0005524">
    <property type="term" value="F:ATP binding"/>
    <property type="evidence" value="ECO:0007669"/>
    <property type="project" value="InterPro"/>
</dbReference>
<dbReference type="Gene3D" id="3.40.50.300">
    <property type="entry name" value="P-loop containing nucleotide triphosphate hydrolases"/>
    <property type="match status" value="1"/>
</dbReference>
<evidence type="ECO:0000256" key="1">
    <source>
        <dbReference type="ARBA" id="ARBA00022737"/>
    </source>
</evidence>
<dbReference type="InterPro" id="IPR027417">
    <property type="entry name" value="P-loop_NTPase"/>
</dbReference>
<evidence type="ECO:0000259" key="3">
    <source>
        <dbReference type="PROSITE" id="PS51192"/>
    </source>
</evidence>
<keyword evidence="5" id="KW-1185">Reference proteome</keyword>
<dbReference type="PANTHER" id="PTHR11977">
    <property type="entry name" value="VILLIN"/>
    <property type="match status" value="1"/>
</dbReference>
<reference evidence="4 5" key="1">
    <citation type="submission" date="2019-01" db="EMBL/GenBank/DDBJ databases">
        <title>Sequencing of cultivated peanut Arachis hypogaea provides insights into genome evolution and oil improvement.</title>
        <authorList>
            <person name="Chen X."/>
        </authorList>
    </citation>
    <scope>NUCLEOTIDE SEQUENCE [LARGE SCALE GENOMIC DNA]</scope>
    <source>
        <strain evidence="5">cv. Fuhuasheng</strain>
        <tissue evidence="4">Leaves</tissue>
    </source>
</reference>
<comment type="caution">
    <text evidence="4">The sequence shown here is derived from an EMBL/GenBank/DDBJ whole genome shotgun (WGS) entry which is preliminary data.</text>
</comment>